<comment type="subcellular location">
    <subcellularLocation>
        <location evidence="1">Cell membrane</location>
        <topology evidence="1">Multi-pass membrane protein</topology>
    </subcellularLocation>
</comment>
<dbReference type="EMBL" id="JAAMOX010000001">
    <property type="protein sequence ID" value="NIH53709.1"/>
    <property type="molecule type" value="Genomic_DNA"/>
</dbReference>
<feature type="transmembrane region" description="Helical" evidence="8">
    <location>
        <begin position="6"/>
        <end position="23"/>
    </location>
</feature>
<evidence type="ECO:0000256" key="2">
    <source>
        <dbReference type="ARBA" id="ARBA00010388"/>
    </source>
</evidence>
<gene>
    <name evidence="9" type="ORF">FHX76_001577</name>
</gene>
<dbReference type="AlphaFoldDB" id="A0A7X5TTN6"/>
<organism evidence="9 10">
    <name type="scientific">Lysinibacter cavernae</name>
    <dbReference type="NCBI Taxonomy" id="1640652"/>
    <lineage>
        <taxon>Bacteria</taxon>
        <taxon>Bacillati</taxon>
        <taxon>Actinomycetota</taxon>
        <taxon>Actinomycetes</taxon>
        <taxon>Micrococcales</taxon>
        <taxon>Microbacteriaceae</taxon>
        <taxon>Lysinibacter</taxon>
    </lineage>
</organism>
<dbReference type="InterPro" id="IPR039428">
    <property type="entry name" value="NUOK/Mnh_C1-like"/>
</dbReference>
<feature type="transmembrane region" description="Helical" evidence="8">
    <location>
        <begin position="30"/>
        <end position="49"/>
    </location>
</feature>
<keyword evidence="5 8" id="KW-1133">Transmembrane helix</keyword>
<dbReference type="PANTHER" id="PTHR34583">
    <property type="entry name" value="ANTIPORTER SUBUNIT MNHC2-RELATED"/>
    <property type="match status" value="1"/>
</dbReference>
<comment type="similarity">
    <text evidence="2">Belongs to the CPA3 antiporters (TC 2.A.63) subunit C family.</text>
</comment>
<dbReference type="InterPro" id="IPR050601">
    <property type="entry name" value="CPA3_antiporter_subunitC"/>
</dbReference>
<keyword evidence="3" id="KW-1003">Cell membrane</keyword>
<evidence type="ECO:0000256" key="1">
    <source>
        <dbReference type="ARBA" id="ARBA00004651"/>
    </source>
</evidence>
<proteinExistence type="inferred from homology"/>
<evidence type="ECO:0000256" key="5">
    <source>
        <dbReference type="ARBA" id="ARBA00022989"/>
    </source>
</evidence>
<evidence type="ECO:0000313" key="10">
    <source>
        <dbReference type="Proteomes" id="UP000541033"/>
    </source>
</evidence>
<dbReference type="Pfam" id="PF00420">
    <property type="entry name" value="Oxidored_q2"/>
    <property type="match status" value="1"/>
</dbReference>
<reference evidence="9 10" key="1">
    <citation type="submission" date="2020-02" db="EMBL/GenBank/DDBJ databases">
        <title>Sequencing the genomes of 1000 actinobacteria strains.</title>
        <authorList>
            <person name="Klenk H.-P."/>
        </authorList>
    </citation>
    <scope>NUCLEOTIDE SEQUENCE [LARGE SCALE GENOMIC DNA]</scope>
    <source>
        <strain evidence="9 10">DSM 27960</strain>
    </source>
</reference>
<feature type="compositionally biased region" description="Acidic residues" evidence="7">
    <location>
        <begin position="129"/>
        <end position="147"/>
    </location>
</feature>
<keyword evidence="6 8" id="KW-0472">Membrane</keyword>
<dbReference type="GO" id="GO:0005886">
    <property type="term" value="C:plasma membrane"/>
    <property type="evidence" value="ECO:0007669"/>
    <property type="project" value="UniProtKB-SubCell"/>
</dbReference>
<dbReference type="RefSeq" id="WP_167149542.1">
    <property type="nucleotide sequence ID" value="NZ_JAAMOX010000001.1"/>
</dbReference>
<evidence type="ECO:0000256" key="4">
    <source>
        <dbReference type="ARBA" id="ARBA00022692"/>
    </source>
</evidence>
<evidence type="ECO:0000256" key="8">
    <source>
        <dbReference type="SAM" id="Phobius"/>
    </source>
</evidence>
<dbReference type="Gene3D" id="1.10.287.3510">
    <property type="match status" value="1"/>
</dbReference>
<comment type="caution">
    <text evidence="9">The sequence shown here is derived from an EMBL/GenBank/DDBJ whole genome shotgun (WGS) entry which is preliminary data.</text>
</comment>
<dbReference type="Proteomes" id="UP000541033">
    <property type="component" value="Unassembled WGS sequence"/>
</dbReference>
<protein>
    <submittedName>
        <fullName evidence="9">Multicomponent Na+:H+ antiporter subunit C</fullName>
    </submittedName>
</protein>
<dbReference type="PANTHER" id="PTHR34583:SF2">
    <property type="entry name" value="ANTIPORTER SUBUNIT MNHC2-RELATED"/>
    <property type="match status" value="1"/>
</dbReference>
<evidence type="ECO:0000256" key="3">
    <source>
        <dbReference type="ARBA" id="ARBA00022475"/>
    </source>
</evidence>
<feature type="transmembrane region" description="Helical" evidence="8">
    <location>
        <begin position="74"/>
        <end position="95"/>
    </location>
</feature>
<feature type="region of interest" description="Disordered" evidence="7">
    <location>
        <begin position="107"/>
        <end position="174"/>
    </location>
</feature>
<evidence type="ECO:0000256" key="7">
    <source>
        <dbReference type="SAM" id="MobiDB-lite"/>
    </source>
</evidence>
<sequence length="174" mass="18565">MSASVTLLILASCLFAVGIYIMMQRNLTRILLGFLLVGNGVNIFIFLMSGRPGDAPITPANGDASGLADPVPQAFILTAIVINFGITAFLLALIYRSWWLAQLGEDGDTVSSDQDDDDENSAQVFEQSHDEDDAIQEALDASDDEDNNPLHEPGPNTGPIGTVGRISTEGRDPS</sequence>
<name>A0A7X5TTN6_9MICO</name>
<evidence type="ECO:0000313" key="9">
    <source>
        <dbReference type="EMBL" id="NIH53709.1"/>
    </source>
</evidence>
<keyword evidence="4 8" id="KW-0812">Transmembrane</keyword>
<feature type="compositionally biased region" description="Acidic residues" evidence="7">
    <location>
        <begin position="107"/>
        <end position="120"/>
    </location>
</feature>
<accession>A0A7X5TTN6</accession>
<keyword evidence="10" id="KW-1185">Reference proteome</keyword>
<evidence type="ECO:0000256" key="6">
    <source>
        <dbReference type="ARBA" id="ARBA00023136"/>
    </source>
</evidence>